<proteinExistence type="predicted"/>
<organism evidence="2 3">
    <name type="scientific">Thermococcus camini</name>
    <dbReference type="NCBI Taxonomy" id="2016373"/>
    <lineage>
        <taxon>Archaea</taxon>
        <taxon>Methanobacteriati</taxon>
        <taxon>Methanobacteriota</taxon>
        <taxon>Thermococci</taxon>
        <taxon>Thermococcales</taxon>
        <taxon>Thermococcaceae</taxon>
        <taxon>Thermococcus</taxon>
    </lineage>
</organism>
<dbReference type="Proteomes" id="UP000516304">
    <property type="component" value="Chromosome TIRI35C"/>
</dbReference>
<dbReference type="GeneID" id="58919322"/>
<sequence length="271" mass="29727">MSDESMNPFQSALWVVFESEFRRLIRSRKLKVLFLATFFPAFIYLLSPNASGTGVNAMLKAFQALMLDLIPNYWLGIIGQLIAIILMSDLLAGEIDRGTIRLLLARPVRLSEVVIAKFLAGLSSLAVLFGVPYAVIWLYSPVVYSAGAKGLWEGLSDFLLALGATLLVLALLGALAMLVSVIITRPLYASLATFGVVFLLQFLLPQIPYIKNPERYTLGYQAVVLLKAGFDRIDLSTFVGNSSHTAVFFGAVVLLFLAGTWAVLINRDFPD</sequence>
<keyword evidence="3" id="KW-1185">Reference proteome</keyword>
<feature type="transmembrane region" description="Helical" evidence="1">
    <location>
        <begin position="32"/>
        <end position="50"/>
    </location>
</feature>
<dbReference type="PANTHER" id="PTHR43471">
    <property type="entry name" value="ABC TRANSPORTER PERMEASE"/>
    <property type="match status" value="1"/>
</dbReference>
<dbReference type="EMBL" id="LR881183">
    <property type="protein sequence ID" value="CAD5244733.1"/>
    <property type="molecule type" value="Genomic_DNA"/>
</dbReference>
<dbReference type="GO" id="GO:0005886">
    <property type="term" value="C:plasma membrane"/>
    <property type="evidence" value="ECO:0007669"/>
    <property type="project" value="UniProtKB-SubCell"/>
</dbReference>
<evidence type="ECO:0008006" key="4">
    <source>
        <dbReference type="Google" id="ProtNLM"/>
    </source>
</evidence>
<keyword evidence="1" id="KW-0472">Membrane</keyword>
<feature type="transmembrane region" description="Helical" evidence="1">
    <location>
        <begin position="158"/>
        <end position="179"/>
    </location>
</feature>
<dbReference type="KEGG" id="tcq:TIRI35C_1579"/>
<evidence type="ECO:0000313" key="3">
    <source>
        <dbReference type="Proteomes" id="UP000516304"/>
    </source>
</evidence>
<protein>
    <recommendedName>
        <fullName evidence="4">ABC transporter permease</fullName>
    </recommendedName>
</protein>
<dbReference type="RefSeq" id="WP_188202417.1">
    <property type="nucleotide sequence ID" value="NZ_LR881183.1"/>
</dbReference>
<evidence type="ECO:0000313" key="2">
    <source>
        <dbReference type="EMBL" id="CAD5244733.1"/>
    </source>
</evidence>
<dbReference type="Pfam" id="PF12679">
    <property type="entry name" value="ABC2_membrane_2"/>
    <property type="match status" value="1"/>
</dbReference>
<reference evidence="2 3" key="1">
    <citation type="submission" date="2020-09" db="EMBL/GenBank/DDBJ databases">
        <authorList>
            <person name="Courtine D."/>
        </authorList>
    </citation>
    <scope>NUCLEOTIDE SEQUENCE [LARGE SCALE GENOMIC DNA]</scope>
    <source>
        <strain evidence="2 3">IRI35c</strain>
    </source>
</reference>
<dbReference type="PANTHER" id="PTHR43471:SF10">
    <property type="entry name" value="SLL1107 PROTEIN"/>
    <property type="match status" value="1"/>
</dbReference>
<feature type="transmembrane region" description="Helical" evidence="1">
    <location>
        <begin position="186"/>
        <end position="204"/>
    </location>
</feature>
<keyword evidence="1" id="KW-1133">Transmembrane helix</keyword>
<dbReference type="AlphaFoldDB" id="A0A7G2DAR1"/>
<feature type="transmembrane region" description="Helical" evidence="1">
    <location>
        <begin position="70"/>
        <end position="92"/>
    </location>
</feature>
<gene>
    <name evidence="2" type="ORF">TIRI35C_1579</name>
</gene>
<feature type="transmembrane region" description="Helical" evidence="1">
    <location>
        <begin position="113"/>
        <end position="138"/>
    </location>
</feature>
<accession>A0A7G2DAR1</accession>
<evidence type="ECO:0000256" key="1">
    <source>
        <dbReference type="SAM" id="Phobius"/>
    </source>
</evidence>
<feature type="transmembrane region" description="Helical" evidence="1">
    <location>
        <begin position="246"/>
        <end position="265"/>
    </location>
</feature>
<keyword evidence="1" id="KW-0812">Transmembrane</keyword>
<name>A0A7G2DAR1_9EURY</name>
<dbReference type="GO" id="GO:0140359">
    <property type="term" value="F:ABC-type transporter activity"/>
    <property type="evidence" value="ECO:0007669"/>
    <property type="project" value="InterPro"/>
</dbReference>